<dbReference type="AlphaFoldDB" id="A0A1L3MS07"/>
<dbReference type="PANTHER" id="PTHR30461">
    <property type="entry name" value="DNA-INVERTASE FROM LAMBDOID PROPHAGE"/>
    <property type="match status" value="1"/>
</dbReference>
<dbReference type="KEGG" id="bwh:A9C19_10480"/>
<dbReference type="CDD" id="cd00338">
    <property type="entry name" value="Ser_Recombinase"/>
    <property type="match status" value="1"/>
</dbReference>
<dbReference type="SMART" id="SM00857">
    <property type="entry name" value="Resolvase"/>
    <property type="match status" value="1"/>
</dbReference>
<evidence type="ECO:0000313" key="4">
    <source>
        <dbReference type="Proteomes" id="UP000181936"/>
    </source>
</evidence>
<accession>A0A1L3MS07</accession>
<dbReference type="EMBL" id="CP016020">
    <property type="protein sequence ID" value="APH05142.1"/>
    <property type="molecule type" value="Genomic_DNA"/>
</dbReference>
<name>A0A1L3MS07_9BACI</name>
<dbReference type="GO" id="GO:0003677">
    <property type="term" value="F:DNA binding"/>
    <property type="evidence" value="ECO:0007669"/>
    <property type="project" value="InterPro"/>
</dbReference>
<dbReference type="STRING" id="1547283.A9C19_10480"/>
<evidence type="ECO:0000313" key="3">
    <source>
        <dbReference type="EMBL" id="APH05142.1"/>
    </source>
</evidence>
<dbReference type="RefSeq" id="WP_072579935.1">
    <property type="nucleotide sequence ID" value="NZ_CP016020.1"/>
</dbReference>
<dbReference type="Gene3D" id="3.40.50.1390">
    <property type="entry name" value="Resolvase, N-terminal catalytic domain"/>
    <property type="match status" value="1"/>
</dbReference>
<organism evidence="3 4">
    <name type="scientific">Bacillus weihaiensis</name>
    <dbReference type="NCBI Taxonomy" id="1547283"/>
    <lineage>
        <taxon>Bacteria</taxon>
        <taxon>Bacillati</taxon>
        <taxon>Bacillota</taxon>
        <taxon>Bacilli</taxon>
        <taxon>Bacillales</taxon>
        <taxon>Bacillaceae</taxon>
        <taxon>Bacillus</taxon>
    </lineage>
</organism>
<evidence type="ECO:0000256" key="1">
    <source>
        <dbReference type="ARBA" id="ARBA00009913"/>
    </source>
</evidence>
<proteinExistence type="inferred from homology"/>
<comment type="similarity">
    <text evidence="1">Belongs to the site-specific recombinase resolvase family.</text>
</comment>
<dbReference type="InterPro" id="IPR036162">
    <property type="entry name" value="Resolvase-like_N_sf"/>
</dbReference>
<dbReference type="InterPro" id="IPR006119">
    <property type="entry name" value="Resolv_N"/>
</dbReference>
<dbReference type="Proteomes" id="UP000181936">
    <property type="component" value="Chromosome"/>
</dbReference>
<dbReference type="PANTHER" id="PTHR30461:SF26">
    <property type="entry name" value="RESOLVASE HOMOLOG YNEB"/>
    <property type="match status" value="1"/>
</dbReference>
<dbReference type="SUPFAM" id="SSF53041">
    <property type="entry name" value="Resolvase-like"/>
    <property type="match status" value="1"/>
</dbReference>
<protein>
    <submittedName>
        <fullName evidence="3">Resolvase</fullName>
    </submittedName>
</protein>
<dbReference type="InterPro" id="IPR050639">
    <property type="entry name" value="SSR_resolvase"/>
</dbReference>
<dbReference type="PROSITE" id="PS51736">
    <property type="entry name" value="RECOMBINASES_3"/>
    <property type="match status" value="1"/>
</dbReference>
<dbReference type="GO" id="GO:0000150">
    <property type="term" value="F:DNA strand exchange activity"/>
    <property type="evidence" value="ECO:0007669"/>
    <property type="project" value="InterPro"/>
</dbReference>
<keyword evidence="4" id="KW-1185">Reference proteome</keyword>
<dbReference type="OrthoDB" id="2731197at2"/>
<feature type="domain" description="Resolvase/invertase-type recombinase catalytic" evidence="2">
    <location>
        <begin position="2"/>
        <end position="147"/>
    </location>
</feature>
<gene>
    <name evidence="3" type="ORF">A9C19_10480</name>
</gene>
<dbReference type="Pfam" id="PF00239">
    <property type="entry name" value="Resolvase"/>
    <property type="match status" value="1"/>
</dbReference>
<sequence length="215" mass="24508">MKAVIYCRVSTEKNTQESSLERQKEELIKLASLHAISIVKVIEERHSGYDVDRDGIIEAIALIKDKAASIILVQDDTRLGRGHAKIALLHEIQKHGARVLTLNEKGEPELSETDVMILNILSAVEEFQRKLVNYKIKRGMNRAIENGYNPIKNLSNQEQGGGREKIQVPIEEIVNLRKKKLTFHEIAATLRGVGYDVSKATVHRRYREYIDKQEE</sequence>
<reference evidence="3 4" key="1">
    <citation type="journal article" date="2016" name="Sci. Rep.">
        <title>Complete genome sequence and transcriptomic analysis of a novel marine strain Bacillus weihaiensis reveals the mechanism of brown algae degradation.</title>
        <authorList>
            <person name="Zhu Y."/>
            <person name="Chen P."/>
            <person name="Bao Y."/>
            <person name="Men Y."/>
            <person name="Zeng Y."/>
            <person name="Yang J."/>
            <person name="Sun J."/>
            <person name="Sun Y."/>
        </authorList>
    </citation>
    <scope>NUCLEOTIDE SEQUENCE [LARGE SCALE GENOMIC DNA]</scope>
    <source>
        <strain evidence="3 4">Alg07</strain>
    </source>
</reference>
<evidence type="ECO:0000259" key="2">
    <source>
        <dbReference type="PROSITE" id="PS51736"/>
    </source>
</evidence>